<dbReference type="Proteomes" id="UP000007041">
    <property type="component" value="Chromosome"/>
</dbReference>
<dbReference type="HOGENOM" id="CLU_034247_2_0_9"/>
<keyword evidence="7 9" id="KW-0057">Aromatic amino acid biosynthesis</keyword>
<evidence type="ECO:0000256" key="1">
    <source>
        <dbReference type="ARBA" id="ARBA00001633"/>
    </source>
</evidence>
<evidence type="ECO:0000256" key="5">
    <source>
        <dbReference type="ARBA" id="ARBA00022793"/>
    </source>
</evidence>
<dbReference type="FunFam" id="3.20.20.70:FF:000024">
    <property type="entry name" value="Indole-3-glycerol phosphate synthase"/>
    <property type="match status" value="1"/>
</dbReference>
<keyword evidence="4 9" id="KW-0028">Amino-acid biosynthesis</keyword>
<dbReference type="InterPro" id="IPR013798">
    <property type="entry name" value="Indole-3-glycerol_P_synth_dom"/>
</dbReference>
<comment type="catalytic activity">
    <reaction evidence="1 9">
        <text>1-(2-carboxyphenylamino)-1-deoxy-D-ribulose 5-phosphate + H(+) = (1S,2R)-1-C-(indol-3-yl)glycerol 3-phosphate + CO2 + H2O</text>
        <dbReference type="Rhea" id="RHEA:23476"/>
        <dbReference type="ChEBI" id="CHEBI:15377"/>
        <dbReference type="ChEBI" id="CHEBI:15378"/>
        <dbReference type="ChEBI" id="CHEBI:16526"/>
        <dbReference type="ChEBI" id="CHEBI:58613"/>
        <dbReference type="ChEBI" id="CHEBI:58866"/>
        <dbReference type="EC" id="4.1.1.48"/>
    </reaction>
</comment>
<dbReference type="eggNOG" id="COG0134">
    <property type="taxonomic scope" value="Bacteria"/>
</dbReference>
<evidence type="ECO:0000256" key="8">
    <source>
        <dbReference type="ARBA" id="ARBA00023239"/>
    </source>
</evidence>
<accession>E3PTA8</accession>
<dbReference type="GO" id="GO:0004425">
    <property type="term" value="F:indole-3-glycerol-phosphate synthase activity"/>
    <property type="evidence" value="ECO:0007669"/>
    <property type="project" value="UniProtKB-UniRule"/>
</dbReference>
<reference evidence="12" key="1">
    <citation type="journal article" date="2010" name="BMC Genomics">
        <title>Clostridium sticklandii, a specialist in amino acid degradation:revisiting its metabolism through its genome sequence.</title>
        <authorList>
            <person name="Fonknechten N."/>
            <person name="Chaussonnerie S."/>
            <person name="Tricot S."/>
            <person name="Lajus A."/>
            <person name="Andreesen J.R."/>
            <person name="Perchat N."/>
            <person name="Pelletier E."/>
            <person name="Gouyvenoux M."/>
            <person name="Barbe V."/>
            <person name="Salanoubat M."/>
            <person name="Le Paslier D."/>
            <person name="Weissenbach J."/>
            <person name="Cohen G.N."/>
            <person name="Kreimeyer A."/>
        </authorList>
    </citation>
    <scope>NUCLEOTIDE SEQUENCE [LARGE SCALE GENOMIC DNA]</scope>
    <source>
        <strain evidence="12">ATCC 12662 / DSM 519 / JCM 1433 / CCUG 9281 / NCIMB 10654 / HF</strain>
    </source>
</reference>
<keyword evidence="5 9" id="KW-0210">Decarboxylase</keyword>
<evidence type="ECO:0000313" key="11">
    <source>
        <dbReference type="EMBL" id="CBH22112.1"/>
    </source>
</evidence>
<dbReference type="InterPro" id="IPR001468">
    <property type="entry name" value="Indole-3-GlycerolPSynthase_CS"/>
</dbReference>
<dbReference type="KEGG" id="cst:CLOST_1992"/>
<proteinExistence type="inferred from homology"/>
<comment type="similarity">
    <text evidence="3 9">Belongs to the TrpC family.</text>
</comment>
<evidence type="ECO:0000259" key="10">
    <source>
        <dbReference type="Pfam" id="PF00218"/>
    </source>
</evidence>
<feature type="domain" description="Indole-3-glycerol phosphate synthase" evidence="10">
    <location>
        <begin position="5"/>
        <end position="255"/>
    </location>
</feature>
<dbReference type="InterPro" id="IPR013785">
    <property type="entry name" value="Aldolase_TIM"/>
</dbReference>
<dbReference type="UniPathway" id="UPA00035">
    <property type="reaction ID" value="UER00043"/>
</dbReference>
<dbReference type="SUPFAM" id="SSF51366">
    <property type="entry name" value="Ribulose-phoshate binding barrel"/>
    <property type="match status" value="1"/>
</dbReference>
<dbReference type="NCBIfam" id="NF001377">
    <property type="entry name" value="PRK00278.2-4"/>
    <property type="match status" value="1"/>
</dbReference>
<evidence type="ECO:0000256" key="3">
    <source>
        <dbReference type="ARBA" id="ARBA00008737"/>
    </source>
</evidence>
<dbReference type="PANTHER" id="PTHR22854">
    <property type="entry name" value="TRYPTOPHAN BIOSYNTHESIS PROTEIN"/>
    <property type="match status" value="1"/>
</dbReference>
<dbReference type="Gene3D" id="3.20.20.70">
    <property type="entry name" value="Aldolase class I"/>
    <property type="match status" value="1"/>
</dbReference>
<evidence type="ECO:0000256" key="4">
    <source>
        <dbReference type="ARBA" id="ARBA00022605"/>
    </source>
</evidence>
<gene>
    <name evidence="9 11" type="primary">trpC</name>
    <name evidence="11" type="ordered locus">CLOST_1992</name>
</gene>
<dbReference type="STRING" id="1511.CLOST_1992"/>
<name>E3PTA8_ACESD</name>
<dbReference type="EMBL" id="FP565809">
    <property type="protein sequence ID" value="CBH22112.1"/>
    <property type="molecule type" value="Genomic_DNA"/>
</dbReference>
<keyword evidence="6 9" id="KW-0822">Tryptophan biosynthesis</keyword>
<evidence type="ECO:0000256" key="9">
    <source>
        <dbReference type="HAMAP-Rule" id="MF_00134"/>
    </source>
</evidence>
<dbReference type="PROSITE" id="PS00614">
    <property type="entry name" value="IGPS"/>
    <property type="match status" value="1"/>
</dbReference>
<evidence type="ECO:0000313" key="12">
    <source>
        <dbReference type="Proteomes" id="UP000007041"/>
    </source>
</evidence>
<dbReference type="HAMAP" id="MF_00134_B">
    <property type="entry name" value="IGPS_B"/>
    <property type="match status" value="1"/>
</dbReference>
<organism evidence="11 12">
    <name type="scientific">Acetoanaerobium sticklandii (strain ATCC 12662 / DSM 519 / JCM 1433 / CCUG 9281 / NCIMB 10654 / HF)</name>
    <name type="common">Clostridium sticklandii</name>
    <dbReference type="NCBI Taxonomy" id="499177"/>
    <lineage>
        <taxon>Bacteria</taxon>
        <taxon>Bacillati</taxon>
        <taxon>Bacillota</taxon>
        <taxon>Clostridia</taxon>
        <taxon>Peptostreptococcales</taxon>
        <taxon>Filifactoraceae</taxon>
        <taxon>Acetoanaerobium</taxon>
    </lineage>
</organism>
<dbReference type="EC" id="4.1.1.48" evidence="9"/>
<dbReference type="InterPro" id="IPR045186">
    <property type="entry name" value="Indole-3-glycerol_P_synth"/>
</dbReference>
<dbReference type="Pfam" id="PF00218">
    <property type="entry name" value="IGPS"/>
    <property type="match status" value="1"/>
</dbReference>
<dbReference type="InterPro" id="IPR011060">
    <property type="entry name" value="RibuloseP-bd_barrel"/>
</dbReference>
<dbReference type="CDD" id="cd00331">
    <property type="entry name" value="IGPS"/>
    <property type="match status" value="1"/>
</dbReference>
<sequence length="262" mass="29737">MNNILKEIVGYTKFRIDEEKMKISLEKTIELAFSIQTESNFRFENALKTKEISLICECKKASPSMGIIDYNYNYINIAREYEASGASCISVLTEPKWFMGSDDHLVDVVKNVSIPCIRKDFIVDEYMIYQSKIIGASAVLLICSVLDKDSLRRYLRICQDLGLSALVEVHTENEIDIALEVGARIIGVNNRNLKDFSVDIRTSERLRKVVPSDVLFVSESGIKTESDVRRLIEIGVDAMLIGEAFMKSDNKSKLIDSWRGKK</sequence>
<evidence type="ECO:0000256" key="6">
    <source>
        <dbReference type="ARBA" id="ARBA00022822"/>
    </source>
</evidence>
<keyword evidence="8 9" id="KW-0456">Lyase</keyword>
<evidence type="ECO:0000256" key="7">
    <source>
        <dbReference type="ARBA" id="ARBA00023141"/>
    </source>
</evidence>
<comment type="pathway">
    <text evidence="2 9">Amino-acid biosynthesis; L-tryptophan biosynthesis; L-tryptophan from chorismate: step 4/5.</text>
</comment>
<evidence type="ECO:0000256" key="2">
    <source>
        <dbReference type="ARBA" id="ARBA00004696"/>
    </source>
</evidence>
<dbReference type="GO" id="GO:0000162">
    <property type="term" value="P:L-tryptophan biosynthetic process"/>
    <property type="evidence" value="ECO:0007669"/>
    <property type="project" value="UniProtKB-UniRule"/>
</dbReference>
<keyword evidence="12" id="KW-1185">Reference proteome</keyword>
<dbReference type="PANTHER" id="PTHR22854:SF2">
    <property type="entry name" value="INDOLE-3-GLYCEROL-PHOSPHATE SYNTHASE"/>
    <property type="match status" value="1"/>
</dbReference>
<dbReference type="GO" id="GO:0004640">
    <property type="term" value="F:phosphoribosylanthranilate isomerase activity"/>
    <property type="evidence" value="ECO:0007669"/>
    <property type="project" value="TreeGrafter"/>
</dbReference>
<protein>
    <recommendedName>
        <fullName evidence="9">Indole-3-glycerol phosphate synthase</fullName>
        <shortName evidence="9">IGPS</shortName>
        <ecNumber evidence="9">4.1.1.48</ecNumber>
    </recommendedName>
</protein>
<dbReference type="AlphaFoldDB" id="E3PTA8"/>